<keyword evidence="2" id="KW-1185">Reference proteome</keyword>
<evidence type="ECO:0000313" key="2">
    <source>
        <dbReference type="Proteomes" id="UP001460270"/>
    </source>
</evidence>
<reference evidence="2" key="1">
    <citation type="submission" date="2024-04" db="EMBL/GenBank/DDBJ databases">
        <title>Salinicola lusitanus LLJ914,a marine bacterium isolated from the Okinawa Trough.</title>
        <authorList>
            <person name="Li J."/>
        </authorList>
    </citation>
    <scope>NUCLEOTIDE SEQUENCE [LARGE SCALE GENOMIC DNA]</scope>
</reference>
<accession>A0AAW0Q3T7</accession>
<evidence type="ECO:0000313" key="1">
    <source>
        <dbReference type="EMBL" id="KAK7940606.1"/>
    </source>
</evidence>
<name>A0AAW0Q3T7_9GOBI</name>
<organism evidence="1 2">
    <name type="scientific">Mugilogobius chulae</name>
    <name type="common">yellowstripe goby</name>
    <dbReference type="NCBI Taxonomy" id="88201"/>
    <lineage>
        <taxon>Eukaryota</taxon>
        <taxon>Metazoa</taxon>
        <taxon>Chordata</taxon>
        <taxon>Craniata</taxon>
        <taxon>Vertebrata</taxon>
        <taxon>Euteleostomi</taxon>
        <taxon>Actinopterygii</taxon>
        <taxon>Neopterygii</taxon>
        <taxon>Teleostei</taxon>
        <taxon>Neoteleostei</taxon>
        <taxon>Acanthomorphata</taxon>
        <taxon>Gobiaria</taxon>
        <taxon>Gobiiformes</taxon>
        <taxon>Gobioidei</taxon>
        <taxon>Gobiidae</taxon>
        <taxon>Gobionellinae</taxon>
        <taxon>Mugilogobius</taxon>
    </lineage>
</organism>
<proteinExistence type="predicted"/>
<dbReference type="Proteomes" id="UP001460270">
    <property type="component" value="Unassembled WGS sequence"/>
</dbReference>
<gene>
    <name evidence="1" type="ORF">WMY93_003932</name>
</gene>
<dbReference type="EMBL" id="JBBPFD010000002">
    <property type="protein sequence ID" value="KAK7940606.1"/>
    <property type="molecule type" value="Genomic_DNA"/>
</dbReference>
<sequence>MEAGGNGASLRGLELRTDGAVLAIVQPSPSSSTASRGDSRLRHGFLSLQCAIGPWHDINCTPTNEWRYGGRHPRPSVGTG</sequence>
<dbReference type="AlphaFoldDB" id="A0AAW0Q3T7"/>
<protein>
    <submittedName>
        <fullName evidence="1">Uncharacterized protein</fullName>
    </submittedName>
</protein>
<comment type="caution">
    <text evidence="1">The sequence shown here is derived from an EMBL/GenBank/DDBJ whole genome shotgun (WGS) entry which is preliminary data.</text>
</comment>